<organism evidence="5 6">
    <name type="scientific">Rhodoferax lithotrophicus</name>
    <dbReference type="NCBI Taxonomy" id="2798804"/>
    <lineage>
        <taxon>Bacteria</taxon>
        <taxon>Pseudomonadati</taxon>
        <taxon>Pseudomonadota</taxon>
        <taxon>Betaproteobacteria</taxon>
        <taxon>Burkholderiales</taxon>
        <taxon>Comamonadaceae</taxon>
        <taxon>Rhodoferax</taxon>
    </lineage>
</organism>
<proteinExistence type="predicted"/>
<keyword evidence="2" id="KW-1133">Transmembrane helix</keyword>
<evidence type="ECO:0000313" key="6">
    <source>
        <dbReference type="Proteomes" id="UP000824366"/>
    </source>
</evidence>
<dbReference type="SMART" id="SM00327">
    <property type="entry name" value="VWA"/>
    <property type="match status" value="1"/>
</dbReference>
<evidence type="ECO:0008006" key="7">
    <source>
        <dbReference type="Google" id="ProtNLM"/>
    </source>
</evidence>
<keyword evidence="2" id="KW-0812">Transmembrane</keyword>
<dbReference type="InterPro" id="IPR002035">
    <property type="entry name" value="VWF_A"/>
</dbReference>
<name>A0ABM7MH26_9BURK</name>
<evidence type="ECO:0000256" key="1">
    <source>
        <dbReference type="SAM" id="MobiDB-lite"/>
    </source>
</evidence>
<dbReference type="PROSITE" id="PS51468">
    <property type="entry name" value="VIT"/>
    <property type="match status" value="1"/>
</dbReference>
<dbReference type="Pfam" id="PF13768">
    <property type="entry name" value="VWA_3"/>
    <property type="match status" value="1"/>
</dbReference>
<dbReference type="NCBIfam" id="TIGR02595">
    <property type="entry name" value="PEP_CTERM"/>
    <property type="match status" value="1"/>
</dbReference>
<dbReference type="Gene3D" id="3.40.50.410">
    <property type="entry name" value="von Willebrand factor, type A domain"/>
    <property type="match status" value="1"/>
</dbReference>
<keyword evidence="6" id="KW-1185">Reference proteome</keyword>
<reference evidence="5 6" key="1">
    <citation type="journal article" date="2021" name="Microbiol. Spectr.">
        <title>A Single Bacterium Capable of Oxidation and Reduction of Iron at Circumneutral pH.</title>
        <authorList>
            <person name="Kato S."/>
            <person name="Ohkuma M."/>
        </authorList>
    </citation>
    <scope>NUCLEOTIDE SEQUENCE [LARGE SCALE GENOMIC DNA]</scope>
    <source>
        <strain evidence="5 6">MIZ03</strain>
    </source>
</reference>
<dbReference type="SMART" id="SM00609">
    <property type="entry name" value="VIT"/>
    <property type="match status" value="1"/>
</dbReference>
<sequence length="708" mass="76595">MAFAASATATASLSTPAATRAAPAPAHKPRWLWLSTTLLAATCFVALVSSPAQAQDRDAAPRQKTESPYFFVKSSDPTLDQLPLKSTQVNVQVSGVIADVTVLQTYKNEGQRAIEAKYVFPGSTRAAVHGMNVRLADRLITAKIREKQQAKIEYEAAKQEGKTAALLEQHLPNVFQMNVANIMPGDDVKVELRYTELLLPLDGKYQFVFPTVVGPRYNSPQSGQANATWVAQPTLPHGQQTPTSASQPAFDIHITLNTPVGLKELTSPSHTIHNATEQGGATVVGLNPTDEPTNNRDFILNYRLAGDKIESGVMLYKGQDENFFLAMVEPPKAPPAASISPRDYIFVVDISGSMHGFPLDTAKGVLRELIGGLRPSDTFNVLLFSGSNRFLSPQSVPATKANIEQAIRTIDQEGGGGSTELIPALKRVYAQPKNADVSRTVVVVTDGYVTVEREAFELVRQHLSSANVFSFGIGSSVNRHLMEGLARAGMGEPFIITQPSEAAEQANRFRKMIDSPVLTNVKVRFEGLDVYDVEPAQVPDLLAQRPLIVFGKWRGEAKGQLVVDGNSPNGPLHLSMPISANNTSDTAALRHLWARHRIATLSDQEAIEGGNAAKEAITELGLKYSLLTQYTSFLAVDQVVRNKAPADSTSVNQPLPLPQGVENSALGAEVPSTPEPATWGAMLVTISVLAMLAVRRRRAQARAHHNCF</sequence>
<gene>
    <name evidence="5" type="ORF">MIZ03_0378</name>
</gene>
<dbReference type="RefSeq" id="WP_223907299.1">
    <property type="nucleotide sequence ID" value="NZ_AP024238.1"/>
</dbReference>
<accession>A0ABM7MH26</accession>
<feature type="region of interest" description="Disordered" evidence="1">
    <location>
        <begin position="1"/>
        <end position="20"/>
    </location>
</feature>
<protein>
    <recommendedName>
        <fullName evidence="7">Trypsin</fullName>
    </recommendedName>
</protein>
<keyword evidence="2" id="KW-0472">Membrane</keyword>
<evidence type="ECO:0000259" key="4">
    <source>
        <dbReference type="PROSITE" id="PS51468"/>
    </source>
</evidence>
<evidence type="ECO:0000259" key="3">
    <source>
        <dbReference type="PROSITE" id="PS50234"/>
    </source>
</evidence>
<dbReference type="PANTHER" id="PTHR45737:SF6">
    <property type="entry name" value="VON WILLEBRAND FACTOR A DOMAIN-CONTAINING PROTEIN 5A"/>
    <property type="match status" value="1"/>
</dbReference>
<dbReference type="InterPro" id="IPR036465">
    <property type="entry name" value="vWFA_dom_sf"/>
</dbReference>
<dbReference type="Proteomes" id="UP000824366">
    <property type="component" value="Chromosome"/>
</dbReference>
<evidence type="ECO:0000256" key="2">
    <source>
        <dbReference type="SAM" id="Phobius"/>
    </source>
</evidence>
<dbReference type="Pfam" id="PF08487">
    <property type="entry name" value="VIT"/>
    <property type="match status" value="1"/>
</dbReference>
<feature type="transmembrane region" description="Helical" evidence="2">
    <location>
        <begin position="677"/>
        <end position="694"/>
    </location>
</feature>
<evidence type="ECO:0000313" key="5">
    <source>
        <dbReference type="EMBL" id="BCO25517.1"/>
    </source>
</evidence>
<dbReference type="InterPro" id="IPR013694">
    <property type="entry name" value="VIT"/>
</dbReference>
<dbReference type="SUPFAM" id="SSF53300">
    <property type="entry name" value="vWA-like"/>
    <property type="match status" value="1"/>
</dbReference>
<dbReference type="InterPro" id="IPR013424">
    <property type="entry name" value="Ice-binding_C"/>
</dbReference>
<dbReference type="PROSITE" id="PS50234">
    <property type="entry name" value="VWFA"/>
    <property type="match status" value="1"/>
</dbReference>
<feature type="region of interest" description="Disordered" evidence="1">
    <location>
        <begin position="646"/>
        <end position="672"/>
    </location>
</feature>
<feature type="domain" description="VWFA" evidence="3">
    <location>
        <begin position="343"/>
        <end position="513"/>
    </location>
</feature>
<dbReference type="PANTHER" id="PTHR45737">
    <property type="entry name" value="VON WILLEBRAND FACTOR A DOMAIN-CONTAINING PROTEIN 5A"/>
    <property type="match status" value="1"/>
</dbReference>
<dbReference type="EMBL" id="AP024238">
    <property type="protein sequence ID" value="BCO25517.1"/>
    <property type="molecule type" value="Genomic_DNA"/>
</dbReference>
<feature type="domain" description="VIT" evidence="4">
    <location>
        <begin position="68"/>
        <end position="196"/>
    </location>
</feature>